<name>A0A510IAA1_9VIBR</name>
<accession>A0A510IAA1</accession>
<protein>
    <recommendedName>
        <fullName evidence="1">DUF6795 domain-containing protein</fullName>
    </recommendedName>
</protein>
<feature type="domain" description="DUF6795" evidence="1">
    <location>
        <begin position="13"/>
        <end position="118"/>
    </location>
</feature>
<reference evidence="3" key="1">
    <citation type="submission" date="2019-07" db="EMBL/GenBank/DDBJ databases">
        <title>Complete Genome Sequences of Vibrion rotiferianus strain AM7.</title>
        <authorList>
            <person name="Miyazaki K."/>
            <person name="Wiseschart A."/>
            <person name="Pootanakit K."/>
            <person name="Ishimori K."/>
            <person name="Kitahara K."/>
        </authorList>
    </citation>
    <scope>NUCLEOTIDE SEQUENCE [LARGE SCALE GENOMIC DNA]</scope>
    <source>
        <strain evidence="3">AM7</strain>
    </source>
</reference>
<dbReference type="Pfam" id="PF20598">
    <property type="entry name" value="DUF6795"/>
    <property type="match status" value="1"/>
</dbReference>
<evidence type="ECO:0000259" key="1">
    <source>
        <dbReference type="Pfam" id="PF20598"/>
    </source>
</evidence>
<dbReference type="InterPro" id="IPR046474">
    <property type="entry name" value="DUF6795"/>
</dbReference>
<organism evidence="2 3">
    <name type="scientific">Vibrio rotiferianus</name>
    <dbReference type="NCBI Taxonomy" id="190895"/>
    <lineage>
        <taxon>Bacteria</taxon>
        <taxon>Pseudomonadati</taxon>
        <taxon>Pseudomonadota</taxon>
        <taxon>Gammaproteobacteria</taxon>
        <taxon>Vibrionales</taxon>
        <taxon>Vibrionaceae</taxon>
        <taxon>Vibrio</taxon>
    </lineage>
</organism>
<dbReference type="KEGG" id="vro:BSZ04_00205"/>
<evidence type="ECO:0000313" key="2">
    <source>
        <dbReference type="EMBL" id="BBL90487.1"/>
    </source>
</evidence>
<dbReference type="Proteomes" id="UP000315115">
    <property type="component" value="Chromosome 2"/>
</dbReference>
<gene>
    <name evidence="2" type="ORF">VroAM7_31400</name>
</gene>
<proteinExistence type="predicted"/>
<dbReference type="AlphaFoldDB" id="A0A510IAA1"/>
<dbReference type="EMBL" id="AP019799">
    <property type="protein sequence ID" value="BBL90487.1"/>
    <property type="molecule type" value="Genomic_DNA"/>
</dbReference>
<evidence type="ECO:0000313" key="3">
    <source>
        <dbReference type="Proteomes" id="UP000315115"/>
    </source>
</evidence>
<sequence length="154" mass="17387">MPHTENLQYTPQINGKLTNKTEPIGDQNVYLRIGLSAYGKSLEISTKTDNDGRFSFAPVSGEQNSLNTPLIEHYVTIVVSVELDSEKTVVIWEGSYDGYDLDDYLIQNMKNLNCDVTNPLKYFAFSIDEDGNDDYYVNSQCELIGYIDSDLYGN</sequence>